<dbReference type="AlphaFoldDB" id="J2ZL30"/>
<evidence type="ECO:0000256" key="2">
    <source>
        <dbReference type="SAM" id="MobiDB-lite"/>
    </source>
</evidence>
<dbReference type="PANTHER" id="PTHR46268">
    <property type="entry name" value="STRESS RESPONSE PROTEIN NHAX"/>
    <property type="match status" value="1"/>
</dbReference>
<dbReference type="SUPFAM" id="SSF52402">
    <property type="entry name" value="Adenine nucleotide alpha hydrolases-like"/>
    <property type="match status" value="1"/>
</dbReference>
<evidence type="ECO:0000313" key="4">
    <source>
        <dbReference type="EMBL" id="EJN61440.1"/>
    </source>
</evidence>
<name>J2ZL30_9EURY</name>
<reference evidence="4 5" key="1">
    <citation type="journal article" date="2012" name="J. Bacteriol.">
        <title>Draft Genome Sequence of the Extremely Halophilic Archaeon Halogranum salarium B-1T.</title>
        <authorList>
            <person name="Kim K.K."/>
            <person name="Lee K.C."/>
            <person name="Lee J.S."/>
        </authorList>
    </citation>
    <scope>NUCLEOTIDE SEQUENCE [LARGE SCALE GENOMIC DNA]</scope>
    <source>
        <strain evidence="4 5">B-1</strain>
    </source>
</reference>
<dbReference type="PANTHER" id="PTHR46268:SF6">
    <property type="entry name" value="UNIVERSAL STRESS PROTEIN UP12"/>
    <property type="match status" value="1"/>
</dbReference>
<dbReference type="eggNOG" id="arCOG02053">
    <property type="taxonomic scope" value="Archaea"/>
</dbReference>
<dbReference type="PATRIC" id="fig|1210908.3.peg.458"/>
<feature type="region of interest" description="Disordered" evidence="2">
    <location>
        <begin position="139"/>
        <end position="171"/>
    </location>
</feature>
<feature type="domain" description="UspA" evidence="3">
    <location>
        <begin position="1"/>
        <end position="139"/>
    </location>
</feature>
<dbReference type="RefSeq" id="WP_009374478.1">
    <property type="nucleotide sequence ID" value="NZ_ALJD01000002.1"/>
</dbReference>
<evidence type="ECO:0000313" key="5">
    <source>
        <dbReference type="Proteomes" id="UP000007813"/>
    </source>
</evidence>
<dbReference type="Pfam" id="PF00582">
    <property type="entry name" value="Usp"/>
    <property type="match status" value="1"/>
</dbReference>
<comment type="similarity">
    <text evidence="1">Belongs to the universal stress protein A family.</text>
</comment>
<dbReference type="InterPro" id="IPR014729">
    <property type="entry name" value="Rossmann-like_a/b/a_fold"/>
</dbReference>
<protein>
    <recommendedName>
        <fullName evidence="3">UspA domain-containing protein</fullName>
    </recommendedName>
</protein>
<accession>J2ZL30</accession>
<gene>
    <name evidence="4" type="ORF">HSB1_04810</name>
</gene>
<sequence>MYDEILLPSDGSPAATGALDHALDLAATYGSRLHVLYVVDQSAVDSIVSESELVAVALEGEGTEAVDAIERRAAERGVDVVTDVLTGHPARTILDYATGHDIDLLVMGTNGRTGLDRYLLGSVTERVVRNADVPVLVVRRPEASEAPEAPEESEASESSTVSETSTYETVE</sequence>
<dbReference type="InterPro" id="IPR006016">
    <property type="entry name" value="UspA"/>
</dbReference>
<dbReference type="EMBL" id="ALJD01000002">
    <property type="protein sequence ID" value="EJN61440.1"/>
    <property type="molecule type" value="Genomic_DNA"/>
</dbReference>
<dbReference type="OrthoDB" id="105697at2157"/>
<evidence type="ECO:0000259" key="3">
    <source>
        <dbReference type="Pfam" id="PF00582"/>
    </source>
</evidence>
<proteinExistence type="inferred from homology"/>
<dbReference type="PRINTS" id="PR01438">
    <property type="entry name" value="UNVRSLSTRESS"/>
</dbReference>
<dbReference type="InterPro" id="IPR006015">
    <property type="entry name" value="Universal_stress_UspA"/>
</dbReference>
<comment type="caution">
    <text evidence="4">The sequence shown here is derived from an EMBL/GenBank/DDBJ whole genome shotgun (WGS) entry which is preliminary data.</text>
</comment>
<dbReference type="CDD" id="cd00293">
    <property type="entry name" value="USP-like"/>
    <property type="match status" value="1"/>
</dbReference>
<organism evidence="4 5">
    <name type="scientific">Halogranum salarium B-1</name>
    <dbReference type="NCBI Taxonomy" id="1210908"/>
    <lineage>
        <taxon>Archaea</taxon>
        <taxon>Methanobacteriati</taxon>
        <taxon>Methanobacteriota</taxon>
        <taxon>Stenosarchaea group</taxon>
        <taxon>Halobacteria</taxon>
        <taxon>Halobacteriales</taxon>
        <taxon>Haloferacaceae</taxon>
    </lineage>
</organism>
<dbReference type="Gene3D" id="3.40.50.620">
    <property type="entry name" value="HUPs"/>
    <property type="match status" value="1"/>
</dbReference>
<feature type="compositionally biased region" description="Low complexity" evidence="2">
    <location>
        <begin position="156"/>
        <end position="171"/>
    </location>
</feature>
<evidence type="ECO:0000256" key="1">
    <source>
        <dbReference type="ARBA" id="ARBA00008791"/>
    </source>
</evidence>
<dbReference type="Proteomes" id="UP000007813">
    <property type="component" value="Unassembled WGS sequence"/>
</dbReference>